<evidence type="ECO:0000313" key="2">
    <source>
        <dbReference type="Proteomes" id="UP000664163"/>
    </source>
</evidence>
<name>A0ABS3ES22_9FLAO</name>
<comment type="caution">
    <text evidence="1">The sequence shown here is derived from an EMBL/GenBank/DDBJ whole genome shotgun (WGS) entry which is preliminary data.</text>
</comment>
<gene>
    <name evidence="1" type="ORF">J0X13_00075</name>
</gene>
<sequence>MHKANFIILSILLITVSCKREQIEPFELSVADYNYSLAYSVLYKLTNEKMTITFRGELENEKDSVLYETSDLPYKELMKLSQVNLDSLGVYYSNPCISDGDIKVYKFKKNGIAKQIQMENYYHKDISPVIEMINKIVPEKFEMYHDKKDLIESLEQCGESYIKMSWDENQ</sequence>
<dbReference type="PROSITE" id="PS51257">
    <property type="entry name" value="PROKAR_LIPOPROTEIN"/>
    <property type="match status" value="1"/>
</dbReference>
<dbReference type="RefSeq" id="WP_207069482.1">
    <property type="nucleotide sequence ID" value="NZ_JAFLND010000001.1"/>
</dbReference>
<protein>
    <submittedName>
        <fullName evidence="1">Uncharacterized protein</fullName>
    </submittedName>
</protein>
<evidence type="ECO:0000313" key="1">
    <source>
        <dbReference type="EMBL" id="MBO0328922.1"/>
    </source>
</evidence>
<dbReference type="Proteomes" id="UP000664163">
    <property type="component" value="Unassembled WGS sequence"/>
</dbReference>
<proteinExistence type="predicted"/>
<organism evidence="1 2">
    <name type="scientific">[Muricauda] lutisoli</name>
    <dbReference type="NCBI Taxonomy" id="2816035"/>
    <lineage>
        <taxon>Bacteria</taxon>
        <taxon>Pseudomonadati</taxon>
        <taxon>Bacteroidota</taxon>
        <taxon>Flavobacteriia</taxon>
        <taxon>Flavobacteriales</taxon>
        <taxon>Flavobacteriaceae</taxon>
        <taxon>Allomuricauda</taxon>
    </lineage>
</organism>
<dbReference type="EMBL" id="JAFLND010000001">
    <property type="protein sequence ID" value="MBO0328922.1"/>
    <property type="molecule type" value="Genomic_DNA"/>
</dbReference>
<keyword evidence="2" id="KW-1185">Reference proteome</keyword>
<reference evidence="1 2" key="1">
    <citation type="submission" date="2021-03" db="EMBL/GenBank/DDBJ databases">
        <title>Muricauda sp. CAU 1631 isolated from Incheon.</title>
        <authorList>
            <person name="Kim W."/>
        </authorList>
    </citation>
    <scope>NUCLEOTIDE SEQUENCE [LARGE SCALE GENOMIC DNA]</scope>
    <source>
        <strain evidence="1 2">CAU 1631</strain>
    </source>
</reference>
<accession>A0ABS3ES22</accession>